<name>A0ABR2X6E8_9PEZI</name>
<protein>
    <submittedName>
        <fullName evidence="1">Uncharacterized protein</fullName>
    </submittedName>
</protein>
<evidence type="ECO:0000313" key="2">
    <source>
        <dbReference type="Proteomes" id="UP001465668"/>
    </source>
</evidence>
<reference evidence="1 2" key="1">
    <citation type="submission" date="2024-02" db="EMBL/GenBank/DDBJ databases">
        <title>First draft genome assembly of two strains of Seiridium cardinale.</title>
        <authorList>
            <person name="Emiliani G."/>
            <person name="Scali E."/>
        </authorList>
    </citation>
    <scope>NUCLEOTIDE SEQUENCE [LARGE SCALE GENOMIC DNA]</scope>
    <source>
        <strain evidence="1 2">BM-138-000479</strain>
    </source>
</reference>
<gene>
    <name evidence="1" type="ORF">SCAR479_13981</name>
</gene>
<sequence length="114" mass="12853">MSEDYPSPGFGHRGEIASPILVPYDLQQIDEGMDWLREDPNVVESDMDIYEFVPASSKVLLITNTQKDGQCVKTWDLHTDNDWSSWFDNICAAGSDWISGSFDPYENAVLFGDV</sequence>
<evidence type="ECO:0000313" key="1">
    <source>
        <dbReference type="EMBL" id="KAK9769348.1"/>
    </source>
</evidence>
<accession>A0ABR2X6E8</accession>
<proteinExistence type="predicted"/>
<keyword evidence="2" id="KW-1185">Reference proteome</keyword>
<comment type="caution">
    <text evidence="1">The sequence shown here is derived from an EMBL/GenBank/DDBJ whole genome shotgun (WGS) entry which is preliminary data.</text>
</comment>
<organism evidence="1 2">
    <name type="scientific">Seiridium cardinale</name>
    <dbReference type="NCBI Taxonomy" id="138064"/>
    <lineage>
        <taxon>Eukaryota</taxon>
        <taxon>Fungi</taxon>
        <taxon>Dikarya</taxon>
        <taxon>Ascomycota</taxon>
        <taxon>Pezizomycotina</taxon>
        <taxon>Sordariomycetes</taxon>
        <taxon>Xylariomycetidae</taxon>
        <taxon>Amphisphaeriales</taxon>
        <taxon>Sporocadaceae</taxon>
        <taxon>Seiridium</taxon>
    </lineage>
</organism>
<dbReference type="Proteomes" id="UP001465668">
    <property type="component" value="Unassembled WGS sequence"/>
</dbReference>
<dbReference type="EMBL" id="JARVKM010000133">
    <property type="protein sequence ID" value="KAK9769348.1"/>
    <property type="molecule type" value="Genomic_DNA"/>
</dbReference>